<dbReference type="AlphaFoldDB" id="A0A0G0BFN0"/>
<dbReference type="Proteomes" id="UP000034127">
    <property type="component" value="Unassembled WGS sequence"/>
</dbReference>
<evidence type="ECO:0000313" key="1">
    <source>
        <dbReference type="EMBL" id="KKP68269.1"/>
    </source>
</evidence>
<protein>
    <submittedName>
        <fullName evidence="1">Uncharacterized protein</fullName>
    </submittedName>
</protein>
<name>A0A0G0BFN0_9BACT</name>
<sequence>MKKKLKIGFDLDGVILYNPIRFVRRIAKAFKFLKPVLLHQEKNPFYFPKTKLEIFLFTLLHKSSFKIDRSLPEINKLVKAKKIEAYIVTGRYSFLKKDFDNWIKIINKDKIFKDIYQNTKDLQPNEFKIKMIKKLNLDVYVEDNYDIIERLNNHTKAKIYWITNFLDKNIPYKFKFSSLKETVEFLRKHG</sequence>
<evidence type="ECO:0000313" key="2">
    <source>
        <dbReference type="Proteomes" id="UP000034127"/>
    </source>
</evidence>
<proteinExistence type="predicted"/>
<gene>
    <name evidence="1" type="ORF">UR63_C0004G0007</name>
</gene>
<comment type="caution">
    <text evidence="1">The sequence shown here is derived from an EMBL/GenBank/DDBJ whole genome shotgun (WGS) entry which is preliminary data.</text>
</comment>
<dbReference type="SUPFAM" id="SSF56784">
    <property type="entry name" value="HAD-like"/>
    <property type="match status" value="1"/>
</dbReference>
<dbReference type="EMBL" id="LBPX01000004">
    <property type="protein sequence ID" value="KKP68269.1"/>
    <property type="molecule type" value="Genomic_DNA"/>
</dbReference>
<reference evidence="1 2" key="1">
    <citation type="journal article" date="2015" name="Nature">
        <title>rRNA introns, odd ribosomes, and small enigmatic genomes across a large radiation of phyla.</title>
        <authorList>
            <person name="Brown C.T."/>
            <person name="Hug L.A."/>
            <person name="Thomas B.C."/>
            <person name="Sharon I."/>
            <person name="Castelle C.J."/>
            <person name="Singh A."/>
            <person name="Wilkins M.J."/>
            <person name="Williams K.H."/>
            <person name="Banfield J.F."/>
        </authorList>
    </citation>
    <scope>NUCLEOTIDE SEQUENCE [LARGE SCALE GENOMIC DNA]</scope>
</reference>
<dbReference type="InterPro" id="IPR036412">
    <property type="entry name" value="HAD-like_sf"/>
</dbReference>
<organism evidence="1 2">
    <name type="scientific">Candidatus Roizmanbacteria bacterium GW2011_GWC2_35_12</name>
    <dbReference type="NCBI Taxonomy" id="1618485"/>
    <lineage>
        <taxon>Bacteria</taxon>
        <taxon>Candidatus Roizmaniibacteriota</taxon>
    </lineage>
</organism>
<accession>A0A0G0BFN0</accession>